<reference evidence="3 4" key="1">
    <citation type="journal article" date="2019" name="Extremophiles">
        <title>Biogeography of thermophiles and predominance of Thermus scotoductus in domestic water heaters.</title>
        <authorList>
            <person name="Wilpiszeski R.L."/>
            <person name="Zhang Z."/>
            <person name="House C.H."/>
        </authorList>
    </citation>
    <scope>NUCLEOTIDE SEQUENCE [LARGE SCALE GENOMIC DNA]</scope>
    <source>
        <strain evidence="3 4">38_S38</strain>
    </source>
</reference>
<evidence type="ECO:0000259" key="2">
    <source>
        <dbReference type="Pfam" id="PF08708"/>
    </source>
</evidence>
<proteinExistence type="predicted"/>
<evidence type="ECO:0000313" key="3">
    <source>
        <dbReference type="EMBL" id="RTH04214.1"/>
    </source>
</evidence>
<dbReference type="Gene3D" id="1.10.340.50">
    <property type="match status" value="1"/>
</dbReference>
<sequence>MQEQNPIPSGFPGPETLGALVKILELKAKDPGLAERALRALAAKHGLTPEALLAHLSRREAARRAFQEAYLALFRERLPRKPYAADDPWQGTRILLLPAALRRAYLQVGHYPGIVFRLAFDLDTPLPEWEERAASLPPSLVLVNPENGHAHAWYELEHPVVLKGEDEAFRSLLSDTEALLEAYLGADPGYAGLLARNPLTHPREWVWGGGKLWSLSDLLSELRSLVPRRVRAQADPALSGYGRNNTLFDRLRYWAYSQVHLYRGKPGGEEAFRNQVLRVALSLNQELFRDHPKGPLSPQEVRYTAKSVAKWTYRHYRGGRVYYTPSTGNPDRSRLSRTLREAIPPLPPEEQERERKKAALANNAQRRQEAEAKLVEALKRLQARGERITARALAKEAGVKPHTASAWLKRMRE</sequence>
<dbReference type="EMBL" id="PELM01000072">
    <property type="protein sequence ID" value="RTH04214.1"/>
    <property type="molecule type" value="Genomic_DNA"/>
</dbReference>
<feature type="domain" description="Primase C-terminal 1" evidence="2">
    <location>
        <begin position="239"/>
        <end position="314"/>
    </location>
</feature>
<dbReference type="InterPro" id="IPR014820">
    <property type="entry name" value="PriCT_1"/>
</dbReference>
<dbReference type="InterPro" id="IPR004322">
    <property type="entry name" value="Plasmid_replicase_bac"/>
</dbReference>
<accession>A0A430RA17</accession>
<dbReference type="Pfam" id="PF08708">
    <property type="entry name" value="PriCT_1"/>
    <property type="match status" value="1"/>
</dbReference>
<feature type="region of interest" description="Disordered" evidence="1">
    <location>
        <begin position="342"/>
        <end position="369"/>
    </location>
</feature>
<protein>
    <submittedName>
        <fullName evidence="3">RepA protein</fullName>
    </submittedName>
</protein>
<evidence type="ECO:0000313" key="4">
    <source>
        <dbReference type="Proteomes" id="UP000288082"/>
    </source>
</evidence>
<comment type="caution">
    <text evidence="3">The sequence shown here is derived from an EMBL/GenBank/DDBJ whole genome shotgun (WGS) entry which is preliminary data.</text>
</comment>
<name>A0A430RA17_THESC</name>
<dbReference type="RefSeq" id="WP_126187168.1">
    <property type="nucleotide sequence ID" value="NZ_PELM01000072.1"/>
</dbReference>
<dbReference type="AlphaFoldDB" id="A0A430RA17"/>
<organism evidence="3 4">
    <name type="scientific">Thermus scotoductus</name>
    <dbReference type="NCBI Taxonomy" id="37636"/>
    <lineage>
        <taxon>Bacteria</taxon>
        <taxon>Thermotogati</taxon>
        <taxon>Deinococcota</taxon>
        <taxon>Deinococci</taxon>
        <taxon>Thermales</taxon>
        <taxon>Thermaceae</taxon>
        <taxon>Thermus</taxon>
    </lineage>
</organism>
<gene>
    <name evidence="3" type="ORF">CSW50_03270</name>
</gene>
<evidence type="ECO:0000256" key="1">
    <source>
        <dbReference type="SAM" id="MobiDB-lite"/>
    </source>
</evidence>
<dbReference type="Pfam" id="PF03090">
    <property type="entry name" value="Replicase"/>
    <property type="match status" value="1"/>
</dbReference>
<dbReference type="Proteomes" id="UP000288082">
    <property type="component" value="Unassembled WGS sequence"/>
</dbReference>